<gene>
    <name evidence="1" type="ORF">AGLY_000947</name>
</gene>
<keyword evidence="2" id="KW-1185">Reference proteome</keyword>
<accession>A0A6G0U8K4</accession>
<reference evidence="1 2" key="1">
    <citation type="submission" date="2019-08" db="EMBL/GenBank/DDBJ databases">
        <title>The genome of the soybean aphid Biotype 1, its phylome, world population structure and adaptation to the North American continent.</title>
        <authorList>
            <person name="Giordano R."/>
            <person name="Donthu R.K."/>
            <person name="Hernandez A.G."/>
            <person name="Wright C.L."/>
            <person name="Zimin A.V."/>
        </authorList>
    </citation>
    <scope>NUCLEOTIDE SEQUENCE [LARGE SCALE GENOMIC DNA]</scope>
    <source>
        <tissue evidence="1">Whole aphids</tissue>
    </source>
</reference>
<proteinExistence type="predicted"/>
<comment type="caution">
    <text evidence="1">The sequence shown here is derived from an EMBL/GenBank/DDBJ whole genome shotgun (WGS) entry which is preliminary data.</text>
</comment>
<organism evidence="1 2">
    <name type="scientific">Aphis glycines</name>
    <name type="common">Soybean aphid</name>
    <dbReference type="NCBI Taxonomy" id="307491"/>
    <lineage>
        <taxon>Eukaryota</taxon>
        <taxon>Metazoa</taxon>
        <taxon>Ecdysozoa</taxon>
        <taxon>Arthropoda</taxon>
        <taxon>Hexapoda</taxon>
        <taxon>Insecta</taxon>
        <taxon>Pterygota</taxon>
        <taxon>Neoptera</taxon>
        <taxon>Paraneoptera</taxon>
        <taxon>Hemiptera</taxon>
        <taxon>Sternorrhyncha</taxon>
        <taxon>Aphidomorpha</taxon>
        <taxon>Aphidoidea</taxon>
        <taxon>Aphididae</taxon>
        <taxon>Aphidini</taxon>
        <taxon>Aphis</taxon>
        <taxon>Aphis</taxon>
    </lineage>
</organism>
<name>A0A6G0U8K4_APHGL</name>
<dbReference type="Proteomes" id="UP000475862">
    <property type="component" value="Unassembled WGS sequence"/>
</dbReference>
<evidence type="ECO:0000313" key="2">
    <source>
        <dbReference type="Proteomes" id="UP000475862"/>
    </source>
</evidence>
<sequence length="189" mass="22077">MSHLSTNMWYTGAFILRLLKTKKMILRKCVLSLLRMGWRKKTNSQLCGGGSLSIASLRSSDRIVINYCHYRNWINIGNIKSYVVMYPVIFIFKTKDNFSNFVAHGVIIKELKSRVLKPTSEQLRLQNNDAHLSSFIVNTIKTGNYSLIFFEIIQILNDKFCSEKNSLNCHWSLYLQRRKQYFSHEIIIG</sequence>
<protein>
    <submittedName>
        <fullName evidence="1">Uncharacterized protein</fullName>
    </submittedName>
</protein>
<evidence type="ECO:0000313" key="1">
    <source>
        <dbReference type="EMBL" id="KAE9545404.1"/>
    </source>
</evidence>
<dbReference type="EMBL" id="VYZN01000001">
    <property type="protein sequence ID" value="KAE9545404.1"/>
    <property type="molecule type" value="Genomic_DNA"/>
</dbReference>
<dbReference type="AlphaFoldDB" id="A0A6G0U8K4"/>